<reference evidence="2" key="1">
    <citation type="submission" date="2022-11" db="EMBL/GenBank/DDBJ databases">
        <title>Description of Microcella daejonensis nov. sp, isolated from riverside soil.</title>
        <authorList>
            <person name="Molina K.M."/>
            <person name="Kim S.B."/>
        </authorList>
    </citation>
    <scope>NUCLEOTIDE SEQUENCE</scope>
    <source>
        <strain evidence="2">MMS21-STM12</strain>
    </source>
</reference>
<feature type="region of interest" description="Disordered" evidence="1">
    <location>
        <begin position="1"/>
        <end position="43"/>
    </location>
</feature>
<feature type="region of interest" description="Disordered" evidence="1">
    <location>
        <begin position="112"/>
        <end position="136"/>
    </location>
</feature>
<dbReference type="Proteomes" id="UP001164706">
    <property type="component" value="Chromosome"/>
</dbReference>
<dbReference type="EMBL" id="CP113089">
    <property type="protein sequence ID" value="WAB81018.1"/>
    <property type="molecule type" value="Genomic_DNA"/>
</dbReference>
<evidence type="ECO:0000313" key="3">
    <source>
        <dbReference type="Proteomes" id="UP001164706"/>
    </source>
</evidence>
<proteinExistence type="predicted"/>
<dbReference type="RefSeq" id="WP_267780767.1">
    <property type="nucleotide sequence ID" value="NZ_CP113089.1"/>
</dbReference>
<dbReference type="AlphaFoldDB" id="A0A9E8MK50"/>
<evidence type="ECO:0000313" key="2">
    <source>
        <dbReference type="EMBL" id="WAB81018.1"/>
    </source>
</evidence>
<organism evidence="2 3">
    <name type="scientific">Microcella daejeonensis</name>
    <dbReference type="NCBI Taxonomy" id="2994971"/>
    <lineage>
        <taxon>Bacteria</taxon>
        <taxon>Bacillati</taxon>
        <taxon>Actinomycetota</taxon>
        <taxon>Actinomycetes</taxon>
        <taxon>Micrococcales</taxon>
        <taxon>Microbacteriaceae</taxon>
        <taxon>Microcella</taxon>
    </lineage>
</organism>
<accession>A0A9E8MK50</accession>
<evidence type="ECO:0000256" key="1">
    <source>
        <dbReference type="SAM" id="MobiDB-lite"/>
    </source>
</evidence>
<name>A0A9E8MK50_9MICO</name>
<keyword evidence="3" id="KW-1185">Reference proteome</keyword>
<feature type="compositionally biased region" description="Basic and acidic residues" evidence="1">
    <location>
        <begin position="112"/>
        <end position="124"/>
    </location>
</feature>
<gene>
    <name evidence="2" type="ORF">OVN18_10705</name>
</gene>
<sequence>MTWKSTSTGPLPRVRPEPGAASANRSLPSGPWTLQPAPKAEPTTMEIPVLSGATAALRRQKVAGLMEQMRHDLRGGHHLEAEALLRERLKASRVELAEERILALAESLRDVDRARAERERREAEEAAEAAEAAPAS</sequence>
<dbReference type="KEGG" id="mdb:OVN18_10705"/>
<protein>
    <submittedName>
        <fullName evidence="2">Uncharacterized protein</fullName>
    </submittedName>
</protein>